<feature type="region of interest" description="Disordered" evidence="1">
    <location>
        <begin position="437"/>
        <end position="525"/>
    </location>
</feature>
<feature type="compositionally biased region" description="Polar residues" evidence="1">
    <location>
        <begin position="169"/>
        <end position="192"/>
    </location>
</feature>
<dbReference type="HOGENOM" id="CLU_420362_0_0_1"/>
<evidence type="ECO:0000313" key="3">
    <source>
        <dbReference type="Proteomes" id="UP000030669"/>
    </source>
</evidence>
<dbReference type="AlphaFoldDB" id="S7RDL6"/>
<name>S7RDL6_GLOTA</name>
<sequence>MLHGDNCVDGAWTYSRDMGYNTMEAPLLTHIHATRNQQEPVNSTCGSSTHQDAYTTHPEASGTPTFVGSSTGATSHYDLEGQDWDALACRQEWPRLQGAEISEDSTLADALVERVVGKTDEQQQPIYIYVERLPTAVASSGVTAAPYSTLTGALGEWEEAKISEEPCLSTATSTGPTLPTSPASGDRTTSLPSTHQTSMYDLPISSTCHGASEAVQVYATPESTYASYCDLTGSPLSSTAQPMEYCQPQDGIRTGALESIEAYDTPISMVTPGEDGGSTSPMFSASQITPMEGWGEVQTGESLAFPYVEIDNQFHGNLGSFVHSEDTAVAYPYNIDLQDTQNVDHVVFTDAGLGGTWNNGEDQIYIPEARQAPEDLSYIPIRKWPPHLTTSLRQPLYEAEELYAAVTDPNQVWPAQGIGSSRHTHAAYSQLPEFQPLTPEMSQSTAPGSSSNELTEFSEQQAKEPRESVSAFPQSVAAPSSWGKSTSRGRQGIFRFYRPPQSTAERPESLVPVRAPTPKQRKRPRKIEGIISIGVRDKSIRHRCVFKGVSVDVLDGDSMEGWGRRNDIMLQRYEGEYQPCVLEFKYRQHGQAIRVNLNETNDTIRVRDLARMIARHFGRWCRESDAQRRTVCQQLGHPSDQSGVCECDREPTPMENIILTSIEQRGNHFTGVFVDR</sequence>
<feature type="region of interest" description="Disordered" evidence="1">
    <location>
        <begin position="39"/>
        <end position="74"/>
    </location>
</feature>
<evidence type="ECO:0000313" key="2">
    <source>
        <dbReference type="EMBL" id="EPQ50509.1"/>
    </source>
</evidence>
<accession>S7RDL6</accession>
<keyword evidence="3" id="KW-1185">Reference proteome</keyword>
<feature type="compositionally biased region" description="Polar residues" evidence="1">
    <location>
        <begin position="62"/>
        <end position="74"/>
    </location>
</feature>
<reference evidence="2 3" key="1">
    <citation type="journal article" date="2012" name="Science">
        <title>The Paleozoic origin of enzymatic lignin decomposition reconstructed from 31 fungal genomes.</title>
        <authorList>
            <person name="Floudas D."/>
            <person name="Binder M."/>
            <person name="Riley R."/>
            <person name="Barry K."/>
            <person name="Blanchette R.A."/>
            <person name="Henrissat B."/>
            <person name="Martinez A.T."/>
            <person name="Otillar R."/>
            <person name="Spatafora J.W."/>
            <person name="Yadav J.S."/>
            <person name="Aerts A."/>
            <person name="Benoit I."/>
            <person name="Boyd A."/>
            <person name="Carlson A."/>
            <person name="Copeland A."/>
            <person name="Coutinho P.M."/>
            <person name="de Vries R.P."/>
            <person name="Ferreira P."/>
            <person name="Findley K."/>
            <person name="Foster B."/>
            <person name="Gaskell J."/>
            <person name="Glotzer D."/>
            <person name="Gorecki P."/>
            <person name="Heitman J."/>
            <person name="Hesse C."/>
            <person name="Hori C."/>
            <person name="Igarashi K."/>
            <person name="Jurgens J.A."/>
            <person name="Kallen N."/>
            <person name="Kersten P."/>
            <person name="Kohler A."/>
            <person name="Kuees U."/>
            <person name="Kumar T.K.A."/>
            <person name="Kuo A."/>
            <person name="LaButti K."/>
            <person name="Larrondo L.F."/>
            <person name="Lindquist E."/>
            <person name="Ling A."/>
            <person name="Lombard V."/>
            <person name="Lucas S."/>
            <person name="Lundell T."/>
            <person name="Martin R."/>
            <person name="McLaughlin D.J."/>
            <person name="Morgenstern I."/>
            <person name="Morin E."/>
            <person name="Murat C."/>
            <person name="Nagy L.G."/>
            <person name="Nolan M."/>
            <person name="Ohm R.A."/>
            <person name="Patyshakuliyeva A."/>
            <person name="Rokas A."/>
            <person name="Ruiz-Duenas F.J."/>
            <person name="Sabat G."/>
            <person name="Salamov A."/>
            <person name="Samejima M."/>
            <person name="Schmutz J."/>
            <person name="Slot J.C."/>
            <person name="St John F."/>
            <person name="Stenlid J."/>
            <person name="Sun H."/>
            <person name="Sun S."/>
            <person name="Syed K."/>
            <person name="Tsang A."/>
            <person name="Wiebenga A."/>
            <person name="Young D."/>
            <person name="Pisabarro A."/>
            <person name="Eastwood D.C."/>
            <person name="Martin F."/>
            <person name="Cullen D."/>
            <person name="Grigoriev I.V."/>
            <person name="Hibbett D.S."/>
        </authorList>
    </citation>
    <scope>NUCLEOTIDE SEQUENCE [LARGE SCALE GENOMIC DNA]</scope>
    <source>
        <strain evidence="2 3">ATCC 11539</strain>
    </source>
</reference>
<gene>
    <name evidence="2" type="ORF">GLOTRDRAFT_133879</name>
</gene>
<feature type="compositionally biased region" description="Polar residues" evidence="1">
    <location>
        <begin position="440"/>
        <end position="460"/>
    </location>
</feature>
<dbReference type="Proteomes" id="UP000030669">
    <property type="component" value="Unassembled WGS sequence"/>
</dbReference>
<dbReference type="EMBL" id="KB469315">
    <property type="protein sequence ID" value="EPQ50509.1"/>
    <property type="molecule type" value="Genomic_DNA"/>
</dbReference>
<evidence type="ECO:0000256" key="1">
    <source>
        <dbReference type="SAM" id="MobiDB-lite"/>
    </source>
</evidence>
<dbReference type="GeneID" id="19302838"/>
<dbReference type="RefSeq" id="XP_007871045.1">
    <property type="nucleotide sequence ID" value="XM_007872854.1"/>
</dbReference>
<protein>
    <submittedName>
        <fullName evidence="2">Uncharacterized protein</fullName>
    </submittedName>
</protein>
<dbReference type="KEGG" id="gtr:GLOTRDRAFT_133879"/>
<feature type="region of interest" description="Disordered" evidence="1">
    <location>
        <begin position="168"/>
        <end position="192"/>
    </location>
</feature>
<proteinExistence type="predicted"/>
<feature type="compositionally biased region" description="Polar residues" evidence="1">
    <location>
        <begin position="39"/>
        <end position="54"/>
    </location>
</feature>
<organism evidence="2 3">
    <name type="scientific">Gloeophyllum trabeum (strain ATCC 11539 / FP-39264 / Madison 617)</name>
    <name type="common">Brown rot fungus</name>
    <dbReference type="NCBI Taxonomy" id="670483"/>
    <lineage>
        <taxon>Eukaryota</taxon>
        <taxon>Fungi</taxon>
        <taxon>Dikarya</taxon>
        <taxon>Basidiomycota</taxon>
        <taxon>Agaricomycotina</taxon>
        <taxon>Agaricomycetes</taxon>
        <taxon>Gloeophyllales</taxon>
        <taxon>Gloeophyllaceae</taxon>
        <taxon>Gloeophyllum</taxon>
    </lineage>
</organism>